<dbReference type="GO" id="GO:0003677">
    <property type="term" value="F:DNA binding"/>
    <property type="evidence" value="ECO:0007669"/>
    <property type="project" value="UniProtKB-KW"/>
</dbReference>
<evidence type="ECO:0000256" key="1">
    <source>
        <dbReference type="ARBA" id="ARBA00023015"/>
    </source>
</evidence>
<reference evidence="5 6" key="1">
    <citation type="journal article" date="2014" name="PLoS ONE">
        <title>The first complete genome sequence of the class fimbriimonadia in the phylum armatimonadetes.</title>
        <authorList>
            <person name="Hu Z.Y."/>
            <person name="Wang Y.Z."/>
            <person name="Im W.T."/>
            <person name="Wang S.Y."/>
            <person name="Zhao G.P."/>
            <person name="Zheng H.J."/>
            <person name="Quan Z.X."/>
        </authorList>
    </citation>
    <scope>NUCLEOTIDE SEQUENCE [LARGE SCALE GENOMIC DNA]</scope>
    <source>
        <strain evidence="5">Gsoil 348</strain>
    </source>
</reference>
<dbReference type="KEGG" id="fgi:OP10G_2687"/>
<keyword evidence="6" id="KW-1185">Reference proteome</keyword>
<sequence length="157" mass="17476">MSDAMKDQIDLHENPAYQLWLATNAWQRQVRRALLPLGLTHVQFTILAAVRRLGAAEEVVSQADVCRFGSLDPNMASEVFRYLERKGLVTRLPHPTDGRAHELALTSAGEELLDQAKALVVPVSKAFFAPLGEEQKELARMLRTIARQDIADVCQGD</sequence>
<dbReference type="STRING" id="661478.OP10G_2687"/>
<evidence type="ECO:0000313" key="6">
    <source>
        <dbReference type="Proteomes" id="UP000027982"/>
    </source>
</evidence>
<dbReference type="SMART" id="SM00347">
    <property type="entry name" value="HTH_MARR"/>
    <property type="match status" value="1"/>
</dbReference>
<protein>
    <submittedName>
        <fullName evidence="5">Transcriptional regulator, MarR family</fullName>
    </submittedName>
</protein>
<dbReference type="InterPro" id="IPR036390">
    <property type="entry name" value="WH_DNA-bd_sf"/>
</dbReference>
<gene>
    <name evidence="5" type="ORF">OP10G_2687</name>
</gene>
<keyword evidence="2" id="KW-0238">DNA-binding</keyword>
<dbReference type="eggNOG" id="COG1846">
    <property type="taxonomic scope" value="Bacteria"/>
</dbReference>
<dbReference type="InterPro" id="IPR039422">
    <property type="entry name" value="MarR/SlyA-like"/>
</dbReference>
<keyword evidence="3" id="KW-0804">Transcription</keyword>
<dbReference type="GO" id="GO:0003700">
    <property type="term" value="F:DNA-binding transcription factor activity"/>
    <property type="evidence" value="ECO:0007669"/>
    <property type="project" value="InterPro"/>
</dbReference>
<evidence type="ECO:0000259" key="4">
    <source>
        <dbReference type="PROSITE" id="PS50995"/>
    </source>
</evidence>
<dbReference type="AlphaFoldDB" id="A0A068NTK1"/>
<dbReference type="InterPro" id="IPR023187">
    <property type="entry name" value="Tscrpt_reg_MarR-type_CS"/>
</dbReference>
<evidence type="ECO:0000313" key="5">
    <source>
        <dbReference type="EMBL" id="AIE86055.1"/>
    </source>
</evidence>
<dbReference type="Gene3D" id="1.10.10.10">
    <property type="entry name" value="Winged helix-like DNA-binding domain superfamily/Winged helix DNA-binding domain"/>
    <property type="match status" value="1"/>
</dbReference>
<keyword evidence="1" id="KW-0805">Transcription regulation</keyword>
<dbReference type="PROSITE" id="PS01117">
    <property type="entry name" value="HTH_MARR_1"/>
    <property type="match status" value="1"/>
</dbReference>
<dbReference type="EMBL" id="CP007139">
    <property type="protein sequence ID" value="AIE86055.1"/>
    <property type="molecule type" value="Genomic_DNA"/>
</dbReference>
<dbReference type="InterPro" id="IPR000835">
    <property type="entry name" value="HTH_MarR-typ"/>
</dbReference>
<dbReference type="InterPro" id="IPR036388">
    <property type="entry name" value="WH-like_DNA-bd_sf"/>
</dbReference>
<dbReference type="Proteomes" id="UP000027982">
    <property type="component" value="Chromosome"/>
</dbReference>
<dbReference type="PANTHER" id="PTHR33164:SF64">
    <property type="entry name" value="TRANSCRIPTIONAL REGULATOR SLYA"/>
    <property type="match status" value="1"/>
</dbReference>
<name>A0A068NTK1_FIMGI</name>
<dbReference type="PANTHER" id="PTHR33164">
    <property type="entry name" value="TRANSCRIPTIONAL REGULATOR, MARR FAMILY"/>
    <property type="match status" value="1"/>
</dbReference>
<proteinExistence type="predicted"/>
<organism evidence="5 6">
    <name type="scientific">Fimbriimonas ginsengisoli Gsoil 348</name>
    <dbReference type="NCBI Taxonomy" id="661478"/>
    <lineage>
        <taxon>Bacteria</taxon>
        <taxon>Bacillati</taxon>
        <taxon>Armatimonadota</taxon>
        <taxon>Fimbriimonadia</taxon>
        <taxon>Fimbriimonadales</taxon>
        <taxon>Fimbriimonadaceae</taxon>
        <taxon>Fimbriimonas</taxon>
    </lineage>
</organism>
<dbReference type="Pfam" id="PF12802">
    <property type="entry name" value="MarR_2"/>
    <property type="match status" value="1"/>
</dbReference>
<dbReference type="HOGENOM" id="CLU_083287_23_0_0"/>
<feature type="domain" description="HTH marR-type" evidence="4">
    <location>
        <begin position="1"/>
        <end position="150"/>
    </location>
</feature>
<evidence type="ECO:0000256" key="2">
    <source>
        <dbReference type="ARBA" id="ARBA00023125"/>
    </source>
</evidence>
<dbReference type="GO" id="GO:0006950">
    <property type="term" value="P:response to stress"/>
    <property type="evidence" value="ECO:0007669"/>
    <property type="project" value="TreeGrafter"/>
</dbReference>
<accession>A0A068NTK1</accession>
<dbReference type="SUPFAM" id="SSF46785">
    <property type="entry name" value="Winged helix' DNA-binding domain"/>
    <property type="match status" value="1"/>
</dbReference>
<evidence type="ECO:0000256" key="3">
    <source>
        <dbReference type="ARBA" id="ARBA00023163"/>
    </source>
</evidence>
<dbReference type="PROSITE" id="PS50995">
    <property type="entry name" value="HTH_MARR_2"/>
    <property type="match status" value="1"/>
</dbReference>